<dbReference type="SUPFAM" id="SSF90096">
    <property type="entry name" value="Subunits of heterodimeric actin filament capping protein Capz"/>
    <property type="match status" value="1"/>
</dbReference>
<dbReference type="STRING" id="1858805.M5FS67"/>
<dbReference type="InterPro" id="IPR042489">
    <property type="entry name" value="CapZ_alpha_1"/>
</dbReference>
<dbReference type="GO" id="GO:0030479">
    <property type="term" value="C:actin cortical patch"/>
    <property type="evidence" value="ECO:0007669"/>
    <property type="project" value="TreeGrafter"/>
</dbReference>
<evidence type="ECO:0000256" key="1">
    <source>
        <dbReference type="ARBA" id="ARBA00022467"/>
    </source>
</evidence>
<accession>M5FS67</accession>
<protein>
    <recommendedName>
        <fullName evidence="3">F-actin-capping protein subunit alpha</fullName>
    </recommendedName>
</protein>
<dbReference type="PRINTS" id="PR00191">
    <property type="entry name" value="FACTINCAPA"/>
</dbReference>
<dbReference type="Proteomes" id="UP000030653">
    <property type="component" value="Unassembled WGS sequence"/>
</dbReference>
<dbReference type="OrthoDB" id="340550at2759"/>
<dbReference type="Gene3D" id="3.30.1140.60">
    <property type="entry name" value="F-actin capping protein, alpha subunit"/>
    <property type="match status" value="1"/>
</dbReference>
<dbReference type="EMBL" id="JH795872">
    <property type="protein sequence ID" value="EJT98643.1"/>
    <property type="molecule type" value="Genomic_DNA"/>
</dbReference>
<comment type="function">
    <text evidence="3">F-actin-capping proteins bind in a Ca(2+)-independent manner to the fast growing ends of actin filaments (barbed end) thereby blocking the exchange of subunits at these ends. Unlike other capping proteins (such as gelsolin and severin), these proteins do not sever actin filaments.</text>
</comment>
<dbReference type="OMA" id="VACIEDH"/>
<evidence type="ECO:0000256" key="3">
    <source>
        <dbReference type="RuleBase" id="RU365077"/>
    </source>
</evidence>
<comment type="similarity">
    <text evidence="3">Belongs to the F-actin-capping protein alpha subunit family.</text>
</comment>
<dbReference type="GO" id="GO:0051016">
    <property type="term" value="P:barbed-end actin filament capping"/>
    <property type="evidence" value="ECO:0007669"/>
    <property type="project" value="UniProtKB-UniRule"/>
</dbReference>
<keyword evidence="5" id="KW-1185">Reference proteome</keyword>
<keyword evidence="1 3" id="KW-0117">Actin capping</keyword>
<name>M5FS67_DACPD</name>
<dbReference type="RefSeq" id="XP_040625541.1">
    <property type="nucleotide sequence ID" value="XM_040769076.1"/>
</dbReference>
<dbReference type="InterPro" id="IPR042276">
    <property type="entry name" value="CapZ_alpha/beta_2"/>
</dbReference>
<dbReference type="PANTHER" id="PTHR10653:SF0">
    <property type="entry name" value="F-ACTIN-CAPPING PROTEIN SUBUNIT ALPHA"/>
    <property type="match status" value="1"/>
</dbReference>
<dbReference type="InterPro" id="IPR037282">
    <property type="entry name" value="CapZ_alpha/beta"/>
</dbReference>
<keyword evidence="2 3" id="KW-0009">Actin-binding</keyword>
<dbReference type="AlphaFoldDB" id="M5FS67"/>
<evidence type="ECO:0000256" key="2">
    <source>
        <dbReference type="ARBA" id="ARBA00023203"/>
    </source>
</evidence>
<reference evidence="4 5" key="1">
    <citation type="journal article" date="2012" name="Science">
        <title>The Paleozoic origin of enzymatic lignin decomposition reconstructed from 31 fungal genomes.</title>
        <authorList>
            <person name="Floudas D."/>
            <person name="Binder M."/>
            <person name="Riley R."/>
            <person name="Barry K."/>
            <person name="Blanchette R.A."/>
            <person name="Henrissat B."/>
            <person name="Martinez A.T."/>
            <person name="Otillar R."/>
            <person name="Spatafora J.W."/>
            <person name="Yadav J.S."/>
            <person name="Aerts A."/>
            <person name="Benoit I."/>
            <person name="Boyd A."/>
            <person name="Carlson A."/>
            <person name="Copeland A."/>
            <person name="Coutinho P.M."/>
            <person name="de Vries R.P."/>
            <person name="Ferreira P."/>
            <person name="Findley K."/>
            <person name="Foster B."/>
            <person name="Gaskell J."/>
            <person name="Glotzer D."/>
            <person name="Gorecki P."/>
            <person name="Heitman J."/>
            <person name="Hesse C."/>
            <person name="Hori C."/>
            <person name="Igarashi K."/>
            <person name="Jurgens J.A."/>
            <person name="Kallen N."/>
            <person name="Kersten P."/>
            <person name="Kohler A."/>
            <person name="Kuees U."/>
            <person name="Kumar T.K.A."/>
            <person name="Kuo A."/>
            <person name="LaButti K."/>
            <person name="Larrondo L.F."/>
            <person name="Lindquist E."/>
            <person name="Ling A."/>
            <person name="Lombard V."/>
            <person name="Lucas S."/>
            <person name="Lundell T."/>
            <person name="Martin R."/>
            <person name="McLaughlin D.J."/>
            <person name="Morgenstern I."/>
            <person name="Morin E."/>
            <person name="Murat C."/>
            <person name="Nagy L.G."/>
            <person name="Nolan M."/>
            <person name="Ohm R.A."/>
            <person name="Patyshakuliyeva A."/>
            <person name="Rokas A."/>
            <person name="Ruiz-Duenas F.J."/>
            <person name="Sabat G."/>
            <person name="Salamov A."/>
            <person name="Samejima M."/>
            <person name="Schmutz J."/>
            <person name="Slot J.C."/>
            <person name="St John F."/>
            <person name="Stenlid J."/>
            <person name="Sun H."/>
            <person name="Sun S."/>
            <person name="Syed K."/>
            <person name="Tsang A."/>
            <person name="Wiebenga A."/>
            <person name="Young D."/>
            <person name="Pisabarro A."/>
            <person name="Eastwood D.C."/>
            <person name="Martin F."/>
            <person name="Cullen D."/>
            <person name="Grigoriev I.V."/>
            <person name="Hibbett D.S."/>
        </authorList>
    </citation>
    <scope>NUCLEOTIDE SEQUENCE [LARGE SCALE GENOMIC DNA]</scope>
    <source>
        <strain evidence="4 5">DJM-731 SS1</strain>
    </source>
</reference>
<comment type="subunit">
    <text evidence="3">Heterodimer of an alpha and a beta subunit.</text>
</comment>
<dbReference type="HOGENOM" id="CLU_045161_3_0_1"/>
<organism evidence="4 5">
    <name type="scientific">Dacryopinax primogenitus (strain DJM 731)</name>
    <name type="common">Brown rot fungus</name>
    <dbReference type="NCBI Taxonomy" id="1858805"/>
    <lineage>
        <taxon>Eukaryota</taxon>
        <taxon>Fungi</taxon>
        <taxon>Dikarya</taxon>
        <taxon>Basidiomycota</taxon>
        <taxon>Agaricomycotina</taxon>
        <taxon>Dacrymycetes</taxon>
        <taxon>Dacrymycetales</taxon>
        <taxon>Dacrymycetaceae</taxon>
        <taxon>Dacryopinax</taxon>
    </lineage>
</organism>
<evidence type="ECO:0000313" key="5">
    <source>
        <dbReference type="Proteomes" id="UP000030653"/>
    </source>
</evidence>
<dbReference type="InterPro" id="IPR002189">
    <property type="entry name" value="CapZ_alpha"/>
</dbReference>
<dbReference type="PANTHER" id="PTHR10653">
    <property type="entry name" value="F-ACTIN-CAPPING PROTEIN SUBUNIT ALPHA"/>
    <property type="match status" value="1"/>
</dbReference>
<dbReference type="GO" id="GO:0030036">
    <property type="term" value="P:actin cytoskeleton organization"/>
    <property type="evidence" value="ECO:0007669"/>
    <property type="project" value="TreeGrafter"/>
</dbReference>
<dbReference type="GO" id="GO:0051015">
    <property type="term" value="F:actin filament binding"/>
    <property type="evidence" value="ECO:0007669"/>
    <property type="project" value="TreeGrafter"/>
</dbReference>
<sequence>MAYLSSSDKVSLASTFILQSPPGEVNDVLSDLRLVIADDAALEQGITHALEEYNVDQLVGVDVPGEEYKMVLSEKGRLQTEDGVRYLDPRGGNSYVIDHINLTVSDPQPYSIPTSLETLRSGLQKALDGYLTRHFVPQPKPGTADPALGDAACAVFPPLVSSDEEAEQLASKVWTMEIVSSRYKPSNYWSGRWRARWEVEPEKMEVRGDIAVDVHYYEQGNVQLHTKFAPHIPLPSASVTPEQIVQLVIDEEARYHAKLTESFEKMRDGGFRGLRRVLPVTRGKMDWDKVLGYKLGQELAGTRSTPVV</sequence>
<dbReference type="GO" id="GO:0008290">
    <property type="term" value="C:F-actin capping protein complex"/>
    <property type="evidence" value="ECO:0007669"/>
    <property type="project" value="UniProtKB-UniRule"/>
</dbReference>
<dbReference type="Pfam" id="PF01267">
    <property type="entry name" value="F-actin_cap_A"/>
    <property type="match status" value="1"/>
</dbReference>
<gene>
    <name evidence="4" type="ORF">DACRYDRAFT_110548</name>
</gene>
<evidence type="ECO:0000313" key="4">
    <source>
        <dbReference type="EMBL" id="EJT98643.1"/>
    </source>
</evidence>
<dbReference type="GeneID" id="63684138"/>
<proteinExistence type="inferred from homology"/>
<dbReference type="Gene3D" id="3.90.1150.210">
    <property type="entry name" value="F-actin capping protein, beta subunit"/>
    <property type="match status" value="1"/>
</dbReference>